<dbReference type="PANTHER" id="PTHR35868">
    <property type="entry name" value="DUF2804 DOMAIN-CONTAINING PROTEIN-RELATED"/>
    <property type="match status" value="1"/>
</dbReference>
<dbReference type="RefSeq" id="WP_089082552.1">
    <property type="nucleotide sequence ID" value="NZ_AP018823.1"/>
</dbReference>
<reference evidence="2" key="3">
    <citation type="journal article" date="2017" name="Plant Physiol. Biochem.">
        <title>Differential oxidative and antioxidative response of duckweed Lemna minor toward plant growth promoting/inhibiting bacteria.</title>
        <authorList>
            <person name="Ishizawa H."/>
            <person name="Kuroda M."/>
            <person name="Morikawa M."/>
            <person name="Ike M."/>
        </authorList>
    </citation>
    <scope>NUCLEOTIDE SEQUENCE [LARGE SCALE GENOMIC DNA]</scope>
    <source>
        <strain evidence="2">H3</strain>
    </source>
</reference>
<accession>A0A3G9GJ01</accession>
<proteinExistence type="predicted"/>
<dbReference type="Pfam" id="PF10974">
    <property type="entry name" value="DUF2804"/>
    <property type="match status" value="1"/>
</dbReference>
<gene>
    <name evidence="1" type="ORF">DLM_3780</name>
</gene>
<name>A0A3G9GJ01_9NEIS</name>
<dbReference type="EMBL" id="AP018823">
    <property type="protein sequence ID" value="BBF87364.1"/>
    <property type="molecule type" value="Genomic_DNA"/>
</dbReference>
<dbReference type="PANTHER" id="PTHR35868:SF4">
    <property type="entry name" value="DUF2804 DOMAIN-CONTAINING PROTEIN"/>
    <property type="match status" value="1"/>
</dbReference>
<dbReference type="KEGG" id="amah:DLM_3780"/>
<evidence type="ECO:0000313" key="2">
    <source>
        <dbReference type="Proteomes" id="UP000198290"/>
    </source>
</evidence>
<evidence type="ECO:0000313" key="1">
    <source>
        <dbReference type="EMBL" id="BBF87364.1"/>
    </source>
</evidence>
<dbReference type="InterPro" id="IPR021243">
    <property type="entry name" value="DUF2804"/>
</dbReference>
<evidence type="ECO:0008006" key="3">
    <source>
        <dbReference type="Google" id="ProtNLM"/>
    </source>
</evidence>
<sequence>MPLPDLPAAPDALLDEQGQPRFGRYQGQIGQLDWQRMPLSRWQRILRPLRHKRWQYLALTHPDYIIGLAVVDVGWTGAAFAYLFDRRAGRLLADVSAESFPRHQAHVSDHAFGAARYDSPKLRICFGRQDGYLAVTVTSAQLQLAAHISVSQQTPVLAAIAPGDWLAHSTHKSGALEVSGFADCQGQRFSLDGAIASLDYSNGLLARQTAWRWASAHRAGLGFNLQQGYMGDGENALWMDRQLFPLAGVTFDYDPAQPLRPWQIHSDDGLLALQFTPEGLRSKNQNLLIASSRYIQVIGRFDGHISHPVSQAVHVVQNLAGVTEDHFARW</sequence>
<reference evidence="1 2" key="2">
    <citation type="journal article" date="2017" name="Genome Announc.">
        <title>Draft genome sequence of Aquitalea magnusonii strain H3, a plant growth-promoting bacterium of duckweed Lemna minor.</title>
        <authorList>
            <person name="Ishizawa H."/>
            <person name="Kuroda M."/>
            <person name="Ike M."/>
        </authorList>
    </citation>
    <scope>NUCLEOTIDE SEQUENCE [LARGE SCALE GENOMIC DNA]</scope>
    <source>
        <strain evidence="1 2">H3</strain>
    </source>
</reference>
<protein>
    <recommendedName>
        <fullName evidence="3">DUF2804 domain-containing protein</fullName>
    </recommendedName>
</protein>
<dbReference type="Proteomes" id="UP000198290">
    <property type="component" value="Chromosome"/>
</dbReference>
<keyword evidence="2" id="KW-1185">Reference proteome</keyword>
<dbReference type="AlphaFoldDB" id="A0A3G9GJ01"/>
<dbReference type="OrthoDB" id="5413160at2"/>
<organism evidence="1 2">
    <name type="scientific">Aquitalea magnusonii</name>
    <dbReference type="NCBI Taxonomy" id="332411"/>
    <lineage>
        <taxon>Bacteria</taxon>
        <taxon>Pseudomonadati</taxon>
        <taxon>Pseudomonadota</taxon>
        <taxon>Betaproteobacteria</taxon>
        <taxon>Neisseriales</taxon>
        <taxon>Chromobacteriaceae</taxon>
        <taxon>Aquitalea</taxon>
    </lineage>
</organism>
<reference evidence="2" key="1">
    <citation type="journal article" date="2017" name="Biotechnol. Biofuels">
        <title>Evaluation of environmental bacterial communities as a factor affecting the growth of duckweed Lemna minor.</title>
        <authorList>
            <person name="Ishizawa H."/>
            <person name="Kuroda M."/>
            <person name="Morikawa M."/>
            <person name="Ike M."/>
        </authorList>
    </citation>
    <scope>NUCLEOTIDE SEQUENCE [LARGE SCALE GENOMIC DNA]</scope>
    <source>
        <strain evidence="2">H3</strain>
    </source>
</reference>